<evidence type="ECO:0000313" key="1">
    <source>
        <dbReference type="EMBL" id="MBG6088835.1"/>
    </source>
</evidence>
<dbReference type="EMBL" id="JADOUA010000001">
    <property type="protein sequence ID" value="MBG6088835.1"/>
    <property type="molecule type" value="Genomic_DNA"/>
</dbReference>
<gene>
    <name evidence="1" type="ORF">IW256_002948</name>
</gene>
<proteinExistence type="predicted"/>
<keyword evidence="2" id="KW-1185">Reference proteome</keyword>
<dbReference type="Proteomes" id="UP000614047">
    <property type="component" value="Unassembled WGS sequence"/>
</dbReference>
<sequence length="35" mass="3544">MTGSTTRSLTITPQEATVFMAGAPGAPDGGWECCV</sequence>
<dbReference type="AlphaFoldDB" id="A0A931GJ19"/>
<protein>
    <submittedName>
        <fullName evidence="1">Uncharacterized protein</fullName>
    </submittedName>
</protein>
<accession>A0A931GJ19</accession>
<organism evidence="1 2">
    <name type="scientific">Actinomadura viridis</name>
    <dbReference type="NCBI Taxonomy" id="58110"/>
    <lineage>
        <taxon>Bacteria</taxon>
        <taxon>Bacillati</taxon>
        <taxon>Actinomycetota</taxon>
        <taxon>Actinomycetes</taxon>
        <taxon>Streptosporangiales</taxon>
        <taxon>Thermomonosporaceae</taxon>
        <taxon>Actinomadura</taxon>
    </lineage>
</organism>
<name>A0A931GJ19_9ACTN</name>
<evidence type="ECO:0000313" key="2">
    <source>
        <dbReference type="Proteomes" id="UP000614047"/>
    </source>
</evidence>
<comment type="caution">
    <text evidence="1">The sequence shown here is derived from an EMBL/GenBank/DDBJ whole genome shotgun (WGS) entry which is preliminary data.</text>
</comment>
<reference evidence="1" key="1">
    <citation type="submission" date="2020-11" db="EMBL/GenBank/DDBJ databases">
        <title>Sequencing the genomes of 1000 actinobacteria strains.</title>
        <authorList>
            <person name="Klenk H.-P."/>
        </authorList>
    </citation>
    <scope>NUCLEOTIDE SEQUENCE</scope>
    <source>
        <strain evidence="1">DSM 43175</strain>
    </source>
</reference>